<evidence type="ECO:0000313" key="2">
    <source>
        <dbReference type="EMBL" id="EPR33293.1"/>
    </source>
</evidence>
<sequence length="76" mass="8737">MLCQKARPGNARDVPERVCLKRLRRFRAGIESGISRLKRSFGVDRCTWKGRRSFKSYVWASIVSANLLTIARKQLA</sequence>
<organism evidence="2 3">
    <name type="scientific">Desulfococcus multivorans DSM 2059</name>
    <dbReference type="NCBI Taxonomy" id="1121405"/>
    <lineage>
        <taxon>Bacteria</taxon>
        <taxon>Pseudomonadati</taxon>
        <taxon>Thermodesulfobacteriota</taxon>
        <taxon>Desulfobacteria</taxon>
        <taxon>Desulfobacterales</taxon>
        <taxon>Desulfococcaceae</taxon>
        <taxon>Desulfococcus</taxon>
    </lineage>
</organism>
<comment type="caution">
    <text evidence="2">The sequence shown here is derived from an EMBL/GenBank/DDBJ whole genome shotgun (WGS) entry which is preliminary data.</text>
</comment>
<dbReference type="Pfam" id="PF01609">
    <property type="entry name" value="DDE_Tnp_1"/>
    <property type="match status" value="1"/>
</dbReference>
<feature type="domain" description="Transposase IS4-like" evidence="1">
    <location>
        <begin position="20"/>
        <end position="67"/>
    </location>
</feature>
<name>S7ULS8_DESML</name>
<evidence type="ECO:0000259" key="1">
    <source>
        <dbReference type="Pfam" id="PF01609"/>
    </source>
</evidence>
<dbReference type="AlphaFoldDB" id="S7ULS8"/>
<keyword evidence="3" id="KW-1185">Reference proteome</keyword>
<protein>
    <recommendedName>
        <fullName evidence="1">Transposase IS4-like domain-containing protein</fullName>
    </recommendedName>
</protein>
<dbReference type="InterPro" id="IPR002559">
    <property type="entry name" value="Transposase_11"/>
</dbReference>
<dbReference type="Proteomes" id="UP000014977">
    <property type="component" value="Unassembled WGS sequence"/>
</dbReference>
<dbReference type="GO" id="GO:0006313">
    <property type="term" value="P:DNA transposition"/>
    <property type="evidence" value="ECO:0007669"/>
    <property type="project" value="InterPro"/>
</dbReference>
<accession>S7ULS8</accession>
<dbReference type="GO" id="GO:0004803">
    <property type="term" value="F:transposase activity"/>
    <property type="evidence" value="ECO:0007669"/>
    <property type="project" value="InterPro"/>
</dbReference>
<evidence type="ECO:0000313" key="3">
    <source>
        <dbReference type="Proteomes" id="UP000014977"/>
    </source>
</evidence>
<gene>
    <name evidence="2" type="ORF">dsmv_0832</name>
</gene>
<dbReference type="EMBL" id="ATHJ01000127">
    <property type="protein sequence ID" value="EPR33293.1"/>
    <property type="molecule type" value="Genomic_DNA"/>
</dbReference>
<reference evidence="2 3" key="1">
    <citation type="journal article" date="2013" name="Genome Announc.">
        <title>Draft genome sequences for three mercury-methylating, sulfate-reducing bacteria.</title>
        <authorList>
            <person name="Brown S.D."/>
            <person name="Hurt R.A.Jr."/>
            <person name="Gilmour C.C."/>
            <person name="Elias D.A."/>
        </authorList>
    </citation>
    <scope>NUCLEOTIDE SEQUENCE [LARGE SCALE GENOMIC DNA]</scope>
    <source>
        <strain evidence="2 3">DSM 2059</strain>
    </source>
</reference>
<dbReference type="eggNOG" id="COG3039">
    <property type="taxonomic scope" value="Bacteria"/>
</dbReference>
<proteinExistence type="predicted"/>
<dbReference type="GO" id="GO:0003677">
    <property type="term" value="F:DNA binding"/>
    <property type="evidence" value="ECO:0007669"/>
    <property type="project" value="InterPro"/>
</dbReference>